<comment type="caution">
    <text evidence="1">The sequence shown here is derived from an EMBL/GenBank/DDBJ whole genome shotgun (WGS) entry which is preliminary data.</text>
</comment>
<dbReference type="Proteomes" id="UP000319908">
    <property type="component" value="Unassembled WGS sequence"/>
</dbReference>
<reference evidence="1 2" key="1">
    <citation type="journal article" date="2020" name="Antonie Van Leeuwenhoek">
        <title>Rhodopirellula heiligendammensis sp. nov., Rhodopirellula pilleata sp. nov., and Rhodopirellula solitaria sp. nov. isolated from natural or artificial marine surfaces in Northern Germany and California, USA, and emended description of the genus Rhodopirellula.</title>
        <authorList>
            <person name="Kallscheuer N."/>
            <person name="Wiegand S."/>
            <person name="Jogler M."/>
            <person name="Boedeker C."/>
            <person name="Peeters S.H."/>
            <person name="Rast P."/>
            <person name="Heuer A."/>
            <person name="Jetten M.S.M."/>
            <person name="Rohde M."/>
            <person name="Jogler C."/>
        </authorList>
    </citation>
    <scope>NUCLEOTIDE SEQUENCE [LARGE SCALE GENOMIC DNA]</scope>
    <source>
        <strain evidence="1 2">Poly21</strain>
    </source>
</reference>
<dbReference type="EMBL" id="SJPU01000001">
    <property type="protein sequence ID" value="TWU19178.1"/>
    <property type="molecule type" value="Genomic_DNA"/>
</dbReference>
<protein>
    <submittedName>
        <fullName evidence="1">Uncharacterized protein</fullName>
    </submittedName>
</protein>
<keyword evidence="2" id="KW-1185">Reference proteome</keyword>
<gene>
    <name evidence="1" type="ORF">Poly21_13490</name>
</gene>
<accession>A0A5C6C4R1</accession>
<sequence>MARAGRCLDVGDLPTAHGDVSVACHGLEYRYPIDGQCRHEARYCDDLCGEERLIEWLRPLAATSQFQLNQC</sequence>
<evidence type="ECO:0000313" key="2">
    <source>
        <dbReference type="Proteomes" id="UP000319908"/>
    </source>
</evidence>
<evidence type="ECO:0000313" key="1">
    <source>
        <dbReference type="EMBL" id="TWU19178.1"/>
    </source>
</evidence>
<proteinExistence type="predicted"/>
<name>A0A5C6C4R1_9BACT</name>
<organism evidence="1 2">
    <name type="scientific">Allorhodopirellula heiligendammensis</name>
    <dbReference type="NCBI Taxonomy" id="2714739"/>
    <lineage>
        <taxon>Bacteria</taxon>
        <taxon>Pseudomonadati</taxon>
        <taxon>Planctomycetota</taxon>
        <taxon>Planctomycetia</taxon>
        <taxon>Pirellulales</taxon>
        <taxon>Pirellulaceae</taxon>
        <taxon>Allorhodopirellula</taxon>
    </lineage>
</organism>
<dbReference type="AlphaFoldDB" id="A0A5C6C4R1"/>